<proteinExistence type="predicted"/>
<name>A0A517P6Q9_9PLAN</name>
<dbReference type="EMBL" id="CP036265">
    <property type="protein sequence ID" value="QDT15054.1"/>
    <property type="molecule type" value="Genomic_DNA"/>
</dbReference>
<sequence>MKEKPLDPLGHRTRLRMLTARPEYAAAVAGPTDAPAARAAALMAAVSRGWCLLAGAVGESAPLPPAVIENGSAAAGPAVDALLAQLGGLADRVDAAESQFEIDAIVVAPLRTRADLHAAAAAARETVGPDAPATGELDRRGADLDAALRENLDLISLAADTYLLDNWRALVLPEHAAGLWWLSGEVEAARDAARLDAEAGLPTADWWADLAVTLDPRSYFNETTAEVVASTSTTKPPAPPAEGRSLVTRATAEYRHPVRWGAIVPQAAMAAATPAAGAPTAARFVSPDGTVIATVRVPAVTKPSGETPLVVLFEAAGGDDATREALVGTTCRLGGAPIADAPAATVEEVHGAVRAAFVFEKVRDTLGPTADDGAAGLRLRVDDADWPVVRTDRA</sequence>
<evidence type="ECO:0000313" key="1">
    <source>
        <dbReference type="EMBL" id="QDT15054.1"/>
    </source>
</evidence>
<reference evidence="1 2" key="1">
    <citation type="submission" date="2019-02" db="EMBL/GenBank/DDBJ databases">
        <title>Deep-cultivation of Planctomycetes and their phenomic and genomic characterization uncovers novel biology.</title>
        <authorList>
            <person name="Wiegand S."/>
            <person name="Jogler M."/>
            <person name="Boedeker C."/>
            <person name="Pinto D."/>
            <person name="Vollmers J."/>
            <person name="Rivas-Marin E."/>
            <person name="Kohn T."/>
            <person name="Peeters S.H."/>
            <person name="Heuer A."/>
            <person name="Rast P."/>
            <person name="Oberbeckmann S."/>
            <person name="Bunk B."/>
            <person name="Jeske O."/>
            <person name="Meyerdierks A."/>
            <person name="Storesund J.E."/>
            <person name="Kallscheuer N."/>
            <person name="Luecker S."/>
            <person name="Lage O.M."/>
            <person name="Pohl T."/>
            <person name="Merkel B.J."/>
            <person name="Hornburger P."/>
            <person name="Mueller R.-W."/>
            <person name="Bruemmer F."/>
            <person name="Labrenz M."/>
            <person name="Spormann A.M."/>
            <person name="Op den Camp H."/>
            <person name="Overmann J."/>
            <person name="Amann R."/>
            <person name="Jetten M.S.M."/>
            <person name="Mascher T."/>
            <person name="Medema M.H."/>
            <person name="Devos D.P."/>
            <person name="Kaster A.-K."/>
            <person name="Ovreas L."/>
            <person name="Rohde M."/>
            <person name="Galperin M.Y."/>
            <person name="Jogler C."/>
        </authorList>
    </citation>
    <scope>NUCLEOTIDE SEQUENCE [LARGE SCALE GENOMIC DNA]</scope>
    <source>
        <strain evidence="1 2">CA12</strain>
    </source>
</reference>
<gene>
    <name evidence="1" type="ORF">CA12_11340</name>
</gene>
<accession>A0A517P6Q9</accession>
<evidence type="ECO:0000313" key="2">
    <source>
        <dbReference type="Proteomes" id="UP000318741"/>
    </source>
</evidence>
<keyword evidence="2" id="KW-1185">Reference proteome</keyword>
<dbReference type="RefSeq" id="WP_165700576.1">
    <property type="nucleotide sequence ID" value="NZ_CP036265.1"/>
</dbReference>
<organism evidence="1 2">
    <name type="scientific">Alienimonas californiensis</name>
    <dbReference type="NCBI Taxonomy" id="2527989"/>
    <lineage>
        <taxon>Bacteria</taxon>
        <taxon>Pseudomonadati</taxon>
        <taxon>Planctomycetota</taxon>
        <taxon>Planctomycetia</taxon>
        <taxon>Planctomycetales</taxon>
        <taxon>Planctomycetaceae</taxon>
        <taxon>Alienimonas</taxon>
    </lineage>
</organism>
<protein>
    <submittedName>
        <fullName evidence="1">Uncharacterized protein</fullName>
    </submittedName>
</protein>
<dbReference type="KEGG" id="acaf:CA12_11340"/>
<dbReference type="AlphaFoldDB" id="A0A517P6Q9"/>
<dbReference type="Proteomes" id="UP000318741">
    <property type="component" value="Chromosome"/>
</dbReference>